<organism evidence="1 2">
    <name type="scientific">Modicella reniformis</name>
    <dbReference type="NCBI Taxonomy" id="1440133"/>
    <lineage>
        <taxon>Eukaryota</taxon>
        <taxon>Fungi</taxon>
        <taxon>Fungi incertae sedis</taxon>
        <taxon>Mucoromycota</taxon>
        <taxon>Mortierellomycotina</taxon>
        <taxon>Mortierellomycetes</taxon>
        <taxon>Mortierellales</taxon>
        <taxon>Mortierellaceae</taxon>
        <taxon>Modicella</taxon>
    </lineage>
</organism>
<gene>
    <name evidence="1" type="ORF">BGZ65_003073</name>
</gene>
<sequence>MAVQQLVLPFQIRNPYRLDRPQYDPAEVWQTVIQEEAYQPVTSKQLQKDAFITRSDTQFVGKGIKRIKNYQRKSVAWDSDLHGHSQLSGVGGVSANSVDILFEQLSFGQGYQQQTSSRSPPKQHPSQVSVPTITVTHHIDTHTELTFERHVEWLTQTALWWDMPVVHLYPAPESATSLKYVETAASRFSSWVNFVKIPA</sequence>
<keyword evidence="2" id="KW-1185">Reference proteome</keyword>
<dbReference type="EMBL" id="JAAAHW010003604">
    <property type="protein sequence ID" value="KAF9982253.1"/>
    <property type="molecule type" value="Genomic_DNA"/>
</dbReference>
<reference evidence="1" key="1">
    <citation type="journal article" date="2020" name="Fungal Divers.">
        <title>Resolving the Mortierellaceae phylogeny through synthesis of multi-gene phylogenetics and phylogenomics.</title>
        <authorList>
            <person name="Vandepol N."/>
            <person name="Liber J."/>
            <person name="Desiro A."/>
            <person name="Na H."/>
            <person name="Kennedy M."/>
            <person name="Barry K."/>
            <person name="Grigoriev I.V."/>
            <person name="Miller A.N."/>
            <person name="O'Donnell K."/>
            <person name="Stajich J.E."/>
            <person name="Bonito G."/>
        </authorList>
    </citation>
    <scope>NUCLEOTIDE SEQUENCE</scope>
    <source>
        <strain evidence="1">MES-2147</strain>
    </source>
</reference>
<proteinExistence type="predicted"/>
<name>A0A9P6M9H1_9FUNG</name>
<evidence type="ECO:0000313" key="2">
    <source>
        <dbReference type="Proteomes" id="UP000749646"/>
    </source>
</evidence>
<comment type="caution">
    <text evidence="1">The sequence shown here is derived from an EMBL/GenBank/DDBJ whole genome shotgun (WGS) entry which is preliminary data.</text>
</comment>
<protein>
    <submittedName>
        <fullName evidence="1">Uncharacterized protein</fullName>
    </submittedName>
</protein>
<dbReference type="AlphaFoldDB" id="A0A9P6M9H1"/>
<dbReference type="Proteomes" id="UP000749646">
    <property type="component" value="Unassembled WGS sequence"/>
</dbReference>
<evidence type="ECO:0000313" key="1">
    <source>
        <dbReference type="EMBL" id="KAF9982253.1"/>
    </source>
</evidence>
<accession>A0A9P6M9H1</accession>
<dbReference type="OrthoDB" id="2424131at2759"/>
<feature type="non-terminal residue" evidence="1">
    <location>
        <position position="199"/>
    </location>
</feature>